<dbReference type="SUPFAM" id="SSF102114">
    <property type="entry name" value="Radical SAM enzymes"/>
    <property type="match status" value="1"/>
</dbReference>
<evidence type="ECO:0000256" key="4">
    <source>
        <dbReference type="ARBA" id="ARBA00022485"/>
    </source>
</evidence>
<keyword evidence="9" id="KW-0411">Iron-sulfur</keyword>
<gene>
    <name evidence="10" type="ORF">CNQ84_15865</name>
</gene>
<reference evidence="10 11" key="1">
    <citation type="submission" date="2017-09" db="EMBL/GenBank/DDBJ databases">
        <title>Pseudomonas abyssi sp. nov. isolated from Abyssopelagic Water.</title>
        <authorList>
            <person name="Wei Y."/>
        </authorList>
    </citation>
    <scope>NUCLEOTIDE SEQUENCE [LARGE SCALE GENOMIC DNA]</scope>
    <source>
        <strain evidence="10 11">MT5</strain>
    </source>
</reference>
<evidence type="ECO:0000256" key="3">
    <source>
        <dbReference type="ARBA" id="ARBA00008703"/>
    </source>
</evidence>
<sequence length="450" mass="51628">MSKSNIIAIASSPASEFDADAVRHQRFKVYTAKQLDQIPQLQQLSAEQRFEMQVVASVLPFRVNQYVIDELIDWHQVPADPIFQLTFPQRGMLKPEHYDRVAEAVRSELPAAEFKALISDVRAELNPHPAGQLEHNIPMLDGEVVEGLQHKYRETVLFFPSSGQVCHSYCTFCFRWAQFVGDKDLKIAARESNQLQDYLRAHPEVTDVLVTGGDPLVMKTRNLRAYLEPLLSAEFDHIRTIRIGSKALTFWPQRVVTDDDAEDLLALFREIQAAGKHLALMAHYNHWQELEPAIAREAIRRIRDTGAQIRAQGPLLAHINDDAKVWARLWQTQVELGIIPYYMFVERDTGARHYFEVPLVKAWEIYRDAMQQVSGIARTARGPSMSSHPGKVEIQGVTEINGEKIIALRMIQGRDPDWVQRPFFAKYNEDATWLNHLEPAFGEERFFFDD</sequence>
<comment type="cofactor">
    <cofactor evidence="1">
        <name>pyridoxal 5'-phosphate</name>
        <dbReference type="ChEBI" id="CHEBI:597326"/>
    </cofactor>
</comment>
<dbReference type="Gene3D" id="3.20.20.70">
    <property type="entry name" value="Aldolase class I"/>
    <property type="match status" value="1"/>
</dbReference>
<evidence type="ECO:0000256" key="6">
    <source>
        <dbReference type="ARBA" id="ARBA00022723"/>
    </source>
</evidence>
<dbReference type="InterPro" id="IPR013785">
    <property type="entry name" value="Aldolase_TIM"/>
</dbReference>
<dbReference type="InterPro" id="IPR007197">
    <property type="entry name" value="rSAM"/>
</dbReference>
<comment type="caution">
    <text evidence="10">The sequence shown here is derived from an EMBL/GenBank/DDBJ whole genome shotgun (WGS) entry which is preliminary data.</text>
</comment>
<keyword evidence="4" id="KW-0004">4Fe-4S</keyword>
<dbReference type="Proteomes" id="UP000242313">
    <property type="component" value="Unassembled WGS sequence"/>
</dbReference>
<dbReference type="GO" id="GO:0046872">
    <property type="term" value="F:metal ion binding"/>
    <property type="evidence" value="ECO:0007669"/>
    <property type="project" value="UniProtKB-KW"/>
</dbReference>
<dbReference type="AlphaFoldDB" id="A0A2A3MEL2"/>
<accession>A0A2A3MEL2</accession>
<evidence type="ECO:0000313" key="10">
    <source>
        <dbReference type="EMBL" id="PBK03231.1"/>
    </source>
</evidence>
<keyword evidence="11" id="KW-1185">Reference proteome</keyword>
<dbReference type="GO" id="GO:0051539">
    <property type="term" value="F:4 iron, 4 sulfur cluster binding"/>
    <property type="evidence" value="ECO:0007669"/>
    <property type="project" value="UniProtKB-KW"/>
</dbReference>
<dbReference type="SFLD" id="SFLDS00029">
    <property type="entry name" value="Radical_SAM"/>
    <property type="match status" value="1"/>
</dbReference>
<dbReference type="RefSeq" id="WP_096005808.1">
    <property type="nucleotide sequence ID" value="NZ_NTMR01000022.1"/>
</dbReference>
<name>A0A2A3MEL2_9PSED</name>
<proteinExistence type="inferred from homology"/>
<evidence type="ECO:0000256" key="8">
    <source>
        <dbReference type="ARBA" id="ARBA00023004"/>
    </source>
</evidence>
<evidence type="ECO:0000256" key="7">
    <source>
        <dbReference type="ARBA" id="ARBA00022898"/>
    </source>
</evidence>
<evidence type="ECO:0000256" key="5">
    <source>
        <dbReference type="ARBA" id="ARBA00022691"/>
    </source>
</evidence>
<comment type="similarity">
    <text evidence="3">Belongs to the radical SAM superfamily. KamA family.</text>
</comment>
<dbReference type="PANTHER" id="PTHR30538:SF0">
    <property type="entry name" value="L-LYSINE 2,3-AMINOMUTASE AQ_1632-RELATED"/>
    <property type="match status" value="1"/>
</dbReference>
<evidence type="ECO:0000256" key="1">
    <source>
        <dbReference type="ARBA" id="ARBA00001933"/>
    </source>
</evidence>
<dbReference type="SFLD" id="SFLDG01070">
    <property type="entry name" value="PLP-dependent"/>
    <property type="match status" value="1"/>
</dbReference>
<dbReference type="InterPro" id="IPR058240">
    <property type="entry name" value="rSAM_sf"/>
</dbReference>
<keyword evidence="7" id="KW-0663">Pyridoxal phosphate</keyword>
<organism evidence="10 11">
    <name type="scientific">Pseudomonas abyssi</name>
    <dbReference type="NCBI Taxonomy" id="170540"/>
    <lineage>
        <taxon>Bacteria</taxon>
        <taxon>Pseudomonadati</taxon>
        <taxon>Pseudomonadota</taxon>
        <taxon>Gammaproteobacteria</taxon>
        <taxon>Pseudomonadales</taxon>
        <taxon>Pseudomonadaceae</taxon>
        <taxon>Pseudomonas</taxon>
    </lineage>
</organism>
<protein>
    <submittedName>
        <fullName evidence="10">Lysine 2,3-aminomutase</fullName>
    </submittedName>
</protein>
<keyword evidence="8" id="KW-0408">Iron</keyword>
<evidence type="ECO:0000256" key="9">
    <source>
        <dbReference type="ARBA" id="ARBA00023014"/>
    </source>
</evidence>
<evidence type="ECO:0000313" key="11">
    <source>
        <dbReference type="Proteomes" id="UP000242313"/>
    </source>
</evidence>
<comment type="cofactor">
    <cofactor evidence="2">
        <name>[4Fe-4S] cluster</name>
        <dbReference type="ChEBI" id="CHEBI:49883"/>
    </cofactor>
</comment>
<dbReference type="GO" id="GO:0003824">
    <property type="term" value="F:catalytic activity"/>
    <property type="evidence" value="ECO:0007669"/>
    <property type="project" value="InterPro"/>
</dbReference>
<keyword evidence="5" id="KW-0949">S-adenosyl-L-methionine</keyword>
<dbReference type="InterPro" id="IPR003739">
    <property type="entry name" value="Lys_aminomutase/Glu_NH3_mut"/>
</dbReference>
<dbReference type="EMBL" id="NTMR01000022">
    <property type="protein sequence ID" value="PBK03231.1"/>
    <property type="molecule type" value="Genomic_DNA"/>
</dbReference>
<evidence type="ECO:0000256" key="2">
    <source>
        <dbReference type="ARBA" id="ARBA00001966"/>
    </source>
</evidence>
<keyword evidence="6" id="KW-0479">Metal-binding</keyword>
<dbReference type="PANTHER" id="PTHR30538">
    <property type="entry name" value="LYSINE 2,3-AMINOMUTASE-RELATED"/>
    <property type="match status" value="1"/>
</dbReference>